<evidence type="ECO:0000313" key="2">
    <source>
        <dbReference type="EMBL" id="KAJ8898037.1"/>
    </source>
</evidence>
<evidence type="ECO:0000313" key="3">
    <source>
        <dbReference type="Proteomes" id="UP001159363"/>
    </source>
</evidence>
<organism evidence="2 3">
    <name type="scientific">Dryococelus australis</name>
    <dbReference type="NCBI Taxonomy" id="614101"/>
    <lineage>
        <taxon>Eukaryota</taxon>
        <taxon>Metazoa</taxon>
        <taxon>Ecdysozoa</taxon>
        <taxon>Arthropoda</taxon>
        <taxon>Hexapoda</taxon>
        <taxon>Insecta</taxon>
        <taxon>Pterygota</taxon>
        <taxon>Neoptera</taxon>
        <taxon>Polyneoptera</taxon>
        <taxon>Phasmatodea</taxon>
        <taxon>Verophasmatodea</taxon>
        <taxon>Anareolatae</taxon>
        <taxon>Phasmatidae</taxon>
        <taxon>Eurycanthinae</taxon>
        <taxon>Dryococelus</taxon>
    </lineage>
</organism>
<keyword evidence="1" id="KW-1133">Transmembrane helix</keyword>
<keyword evidence="1" id="KW-0472">Membrane</keyword>
<dbReference type="Proteomes" id="UP001159363">
    <property type="component" value="Chromosome 1"/>
</dbReference>
<sequence>MYFCGKINNLVRFPLRVILISHQAFGATVAERLACSPLTKKNRVQSPAGPPDFCKWESCRTMPLVGGFLGVLPFPLPLHSSAAPYSLHSSSSALNTSLVVHGSITCGRCRELTLEFGGLTASCQASFHVLGLASLEDEGPTIDALTAADLQGYPGTPQCEATSAIEVCPVCDWLIHAVQKVQKCRNAMLLGRRPRCRDVRPRFVTLASIFVAAYLWPAVLPQVRGFSRVFEADHGQTSTAAGLLCFAAEPRAQAEPSRRTDRAQSGASCVSLPCLVVSPVTAYLRRLLN</sequence>
<keyword evidence="1" id="KW-0812">Transmembrane</keyword>
<proteinExistence type="predicted"/>
<dbReference type="EMBL" id="JARBHB010000001">
    <property type="protein sequence ID" value="KAJ8898037.1"/>
    <property type="molecule type" value="Genomic_DNA"/>
</dbReference>
<accession>A0ABQ9IN06</accession>
<protein>
    <submittedName>
        <fullName evidence="2">Uncharacterized protein</fullName>
    </submittedName>
</protein>
<gene>
    <name evidence="2" type="ORF">PR048_003397</name>
</gene>
<reference evidence="2 3" key="1">
    <citation type="submission" date="2023-02" db="EMBL/GenBank/DDBJ databases">
        <title>LHISI_Scaffold_Assembly.</title>
        <authorList>
            <person name="Stuart O.P."/>
            <person name="Cleave R."/>
            <person name="Magrath M.J.L."/>
            <person name="Mikheyev A.S."/>
        </authorList>
    </citation>
    <scope>NUCLEOTIDE SEQUENCE [LARGE SCALE GENOMIC DNA]</scope>
    <source>
        <strain evidence="2">Daus_M_001</strain>
        <tissue evidence="2">Leg muscle</tissue>
    </source>
</reference>
<evidence type="ECO:0000256" key="1">
    <source>
        <dbReference type="SAM" id="Phobius"/>
    </source>
</evidence>
<name>A0ABQ9IN06_9NEOP</name>
<feature type="transmembrane region" description="Helical" evidence="1">
    <location>
        <begin position="203"/>
        <end position="220"/>
    </location>
</feature>
<comment type="caution">
    <text evidence="2">The sequence shown here is derived from an EMBL/GenBank/DDBJ whole genome shotgun (WGS) entry which is preliminary data.</text>
</comment>
<keyword evidence="3" id="KW-1185">Reference proteome</keyword>